<dbReference type="EMBL" id="FLUP01000001">
    <property type="protein sequence ID" value="SBW00410.1"/>
    <property type="molecule type" value="Genomic_DNA"/>
</dbReference>
<evidence type="ECO:0000259" key="4">
    <source>
        <dbReference type="PROSITE" id="PS50893"/>
    </source>
</evidence>
<dbReference type="RefSeq" id="WP_192112140.1">
    <property type="nucleotide sequence ID" value="NZ_CABUEN010000001.1"/>
</dbReference>
<keyword evidence="1" id="KW-0813">Transport</keyword>
<dbReference type="InterPro" id="IPR051120">
    <property type="entry name" value="ABC_AA/LPS_Transport"/>
</dbReference>
<dbReference type="GO" id="GO:0016887">
    <property type="term" value="F:ATP hydrolysis activity"/>
    <property type="evidence" value="ECO:0007669"/>
    <property type="project" value="InterPro"/>
</dbReference>
<accession>A0A212JLX4</accession>
<dbReference type="PANTHER" id="PTHR45772:SF7">
    <property type="entry name" value="AMINO ACID ABC TRANSPORTER ATP-BINDING PROTEIN"/>
    <property type="match status" value="1"/>
</dbReference>
<dbReference type="InterPro" id="IPR027417">
    <property type="entry name" value="P-loop_NTPase"/>
</dbReference>
<dbReference type="GO" id="GO:0005524">
    <property type="term" value="F:ATP binding"/>
    <property type="evidence" value="ECO:0007669"/>
    <property type="project" value="UniProtKB-KW"/>
</dbReference>
<gene>
    <name evidence="5" type="primary">livG</name>
    <name evidence="5" type="ORF">KM92DES2_11354</name>
</gene>
<dbReference type="AlphaFoldDB" id="A0A212JLX4"/>
<protein>
    <submittedName>
        <fullName evidence="5">Leucine/isoleucine/valine transporter subunit ATP-binding component of ABC superfamily</fullName>
    </submittedName>
</protein>
<dbReference type="InterPro" id="IPR032823">
    <property type="entry name" value="BCA_ABC_TP_C"/>
</dbReference>
<evidence type="ECO:0000256" key="3">
    <source>
        <dbReference type="ARBA" id="ARBA00022840"/>
    </source>
</evidence>
<dbReference type="CDD" id="cd03219">
    <property type="entry name" value="ABC_Mj1267_LivG_branched"/>
    <property type="match status" value="1"/>
</dbReference>
<sequence length="256" mass="28892">MALLEMKEVTQRFGGLIALTDFSIAVEDHSLVGLIGPNGAGKTTVFNLASGFYHATEGQIVFNGHTYDTRLEPHQVTAMGMARTFQNIRLWNDMTVLDNICVSQYHRLGYGLLDAWLCNERYSREEKRVRQKASKILEIMELADVANEFPKNLPYGLQRRVELARALSTDPKLLLLDEPAAGLNSSDVDGLIKHIRWIFDEFKIAIWMIEHQMKVVMSLCQHITVVEFGKTIAKGTPQEIQSNPDVIKAYLGDENV</sequence>
<dbReference type="GO" id="GO:0005304">
    <property type="term" value="F:L-valine transmembrane transporter activity"/>
    <property type="evidence" value="ECO:0007669"/>
    <property type="project" value="TreeGrafter"/>
</dbReference>
<organism evidence="5">
    <name type="scientific">uncultured Desulfovibrio sp</name>
    <dbReference type="NCBI Taxonomy" id="167968"/>
    <lineage>
        <taxon>Bacteria</taxon>
        <taxon>Pseudomonadati</taxon>
        <taxon>Thermodesulfobacteriota</taxon>
        <taxon>Desulfovibrionia</taxon>
        <taxon>Desulfovibrionales</taxon>
        <taxon>Desulfovibrionaceae</taxon>
        <taxon>Desulfovibrio</taxon>
        <taxon>environmental samples</taxon>
    </lineage>
</organism>
<evidence type="ECO:0000256" key="2">
    <source>
        <dbReference type="ARBA" id="ARBA00022741"/>
    </source>
</evidence>
<dbReference type="FunFam" id="3.40.50.300:FF:000421">
    <property type="entry name" value="Branched-chain amino acid ABC transporter ATP-binding protein"/>
    <property type="match status" value="1"/>
</dbReference>
<name>A0A212JLX4_9BACT</name>
<dbReference type="Pfam" id="PF12399">
    <property type="entry name" value="BCA_ABC_TP_C"/>
    <property type="match status" value="1"/>
</dbReference>
<dbReference type="GO" id="GO:1903806">
    <property type="term" value="P:L-isoleucine import across plasma membrane"/>
    <property type="evidence" value="ECO:0007669"/>
    <property type="project" value="TreeGrafter"/>
</dbReference>
<dbReference type="GO" id="GO:0015192">
    <property type="term" value="F:L-phenylalanine transmembrane transporter activity"/>
    <property type="evidence" value="ECO:0007669"/>
    <property type="project" value="TreeGrafter"/>
</dbReference>
<evidence type="ECO:0000256" key="1">
    <source>
        <dbReference type="ARBA" id="ARBA00022448"/>
    </source>
</evidence>
<dbReference type="SUPFAM" id="SSF52540">
    <property type="entry name" value="P-loop containing nucleoside triphosphate hydrolases"/>
    <property type="match status" value="1"/>
</dbReference>
<feature type="domain" description="ABC transporter" evidence="4">
    <location>
        <begin position="4"/>
        <end position="253"/>
    </location>
</feature>
<dbReference type="PANTHER" id="PTHR45772">
    <property type="entry name" value="CONSERVED COMPONENT OF ABC TRANSPORTER FOR NATURAL AMINO ACIDS-RELATED"/>
    <property type="match status" value="1"/>
</dbReference>
<dbReference type="GO" id="GO:1903805">
    <property type="term" value="P:L-valine import across plasma membrane"/>
    <property type="evidence" value="ECO:0007669"/>
    <property type="project" value="TreeGrafter"/>
</dbReference>
<proteinExistence type="predicted"/>
<dbReference type="GO" id="GO:0042941">
    <property type="term" value="P:D-alanine transmembrane transport"/>
    <property type="evidence" value="ECO:0007669"/>
    <property type="project" value="TreeGrafter"/>
</dbReference>
<evidence type="ECO:0000313" key="5">
    <source>
        <dbReference type="EMBL" id="SBW00410.1"/>
    </source>
</evidence>
<keyword evidence="2" id="KW-0547">Nucleotide-binding</keyword>
<dbReference type="GO" id="GO:0015808">
    <property type="term" value="P:L-alanine transport"/>
    <property type="evidence" value="ECO:0007669"/>
    <property type="project" value="TreeGrafter"/>
</dbReference>
<dbReference type="Gene3D" id="3.40.50.300">
    <property type="entry name" value="P-loop containing nucleotide triphosphate hydrolases"/>
    <property type="match status" value="1"/>
</dbReference>
<dbReference type="InterPro" id="IPR003439">
    <property type="entry name" value="ABC_transporter-like_ATP-bd"/>
</dbReference>
<dbReference type="GO" id="GO:0015188">
    <property type="term" value="F:L-isoleucine transmembrane transporter activity"/>
    <property type="evidence" value="ECO:0007669"/>
    <property type="project" value="TreeGrafter"/>
</dbReference>
<dbReference type="Pfam" id="PF00005">
    <property type="entry name" value="ABC_tran"/>
    <property type="match status" value="1"/>
</dbReference>
<dbReference type="PROSITE" id="PS50893">
    <property type="entry name" value="ABC_TRANSPORTER_2"/>
    <property type="match status" value="1"/>
</dbReference>
<keyword evidence="3 5" id="KW-0067">ATP-binding</keyword>
<dbReference type="GO" id="GO:0005886">
    <property type="term" value="C:plasma membrane"/>
    <property type="evidence" value="ECO:0007669"/>
    <property type="project" value="TreeGrafter"/>
</dbReference>
<reference evidence="5" key="1">
    <citation type="submission" date="2016-04" db="EMBL/GenBank/DDBJ databases">
        <authorList>
            <person name="Evans L.H."/>
            <person name="Alamgir A."/>
            <person name="Owens N."/>
            <person name="Weber N.D."/>
            <person name="Virtaneva K."/>
            <person name="Barbian K."/>
            <person name="Babar A."/>
            <person name="Rosenke K."/>
        </authorList>
    </citation>
    <scope>NUCLEOTIDE SEQUENCE</scope>
    <source>
        <strain evidence="5">92-2</strain>
    </source>
</reference>